<dbReference type="PROSITE" id="PS51123">
    <property type="entry name" value="OMPA_2"/>
    <property type="match status" value="1"/>
</dbReference>
<dbReference type="AlphaFoldDB" id="A0A4R2L0U1"/>
<dbReference type="PANTHER" id="PTHR30329:SF21">
    <property type="entry name" value="LIPOPROTEIN YIAD-RELATED"/>
    <property type="match status" value="1"/>
</dbReference>
<comment type="caution">
    <text evidence="8">The sequence shown here is derived from an EMBL/GenBank/DDBJ whole genome shotgun (WGS) entry which is preliminary data.</text>
</comment>
<evidence type="ECO:0000313" key="9">
    <source>
        <dbReference type="Proteomes" id="UP000295765"/>
    </source>
</evidence>
<dbReference type="SUPFAM" id="SSF103088">
    <property type="entry name" value="OmpA-like"/>
    <property type="match status" value="1"/>
</dbReference>
<feature type="transmembrane region" description="Helical" evidence="5">
    <location>
        <begin position="56"/>
        <end position="74"/>
    </location>
</feature>
<dbReference type="InterPro" id="IPR050330">
    <property type="entry name" value="Bact_OuterMem_StrucFunc"/>
</dbReference>
<dbReference type="InterPro" id="IPR039567">
    <property type="entry name" value="Gly-zipper"/>
</dbReference>
<protein>
    <submittedName>
        <fullName evidence="8">Outer membrane protein OmpA-like peptidoglycan-associated protein</fullName>
    </submittedName>
</protein>
<evidence type="ECO:0000256" key="5">
    <source>
        <dbReference type="SAM" id="Phobius"/>
    </source>
</evidence>
<keyword evidence="5" id="KW-0812">Transmembrane</keyword>
<organism evidence="8 9">
    <name type="scientific">Plasticicumulans lactativorans</name>
    <dbReference type="NCBI Taxonomy" id="1133106"/>
    <lineage>
        <taxon>Bacteria</taxon>
        <taxon>Pseudomonadati</taxon>
        <taxon>Pseudomonadota</taxon>
        <taxon>Gammaproteobacteria</taxon>
        <taxon>Candidatus Competibacteraceae</taxon>
        <taxon>Plasticicumulans</taxon>
    </lineage>
</organism>
<keyword evidence="5" id="KW-1133">Transmembrane helix</keyword>
<dbReference type="Pfam" id="PF00691">
    <property type="entry name" value="OmpA"/>
    <property type="match status" value="1"/>
</dbReference>
<dbReference type="PRINTS" id="PR01021">
    <property type="entry name" value="OMPADOMAIN"/>
</dbReference>
<dbReference type="GO" id="GO:0009279">
    <property type="term" value="C:cell outer membrane"/>
    <property type="evidence" value="ECO:0007669"/>
    <property type="project" value="UniProtKB-SubCell"/>
</dbReference>
<name>A0A4R2L0U1_9GAMM</name>
<keyword evidence="2 4" id="KW-0472">Membrane</keyword>
<feature type="chain" id="PRO_5020981583" evidence="6">
    <location>
        <begin position="26"/>
        <end position="240"/>
    </location>
</feature>
<evidence type="ECO:0000256" key="6">
    <source>
        <dbReference type="SAM" id="SignalP"/>
    </source>
</evidence>
<dbReference type="Pfam" id="PF13488">
    <property type="entry name" value="Gly-zipper_Omp"/>
    <property type="match status" value="1"/>
</dbReference>
<dbReference type="PRINTS" id="PR01023">
    <property type="entry name" value="NAFLGMOTY"/>
</dbReference>
<dbReference type="PROSITE" id="PS51257">
    <property type="entry name" value="PROKAR_LIPOPROTEIN"/>
    <property type="match status" value="1"/>
</dbReference>
<reference evidence="8 9" key="1">
    <citation type="submission" date="2019-03" db="EMBL/GenBank/DDBJ databases">
        <title>Genomic Encyclopedia of Type Strains, Phase IV (KMG-IV): sequencing the most valuable type-strain genomes for metagenomic binning, comparative biology and taxonomic classification.</title>
        <authorList>
            <person name="Goeker M."/>
        </authorList>
    </citation>
    <scope>NUCLEOTIDE SEQUENCE [LARGE SCALE GENOMIC DNA]</scope>
    <source>
        <strain evidence="8 9">DSM 25287</strain>
    </source>
</reference>
<dbReference type="Proteomes" id="UP000295765">
    <property type="component" value="Unassembled WGS sequence"/>
</dbReference>
<evidence type="ECO:0000256" key="2">
    <source>
        <dbReference type="ARBA" id="ARBA00023136"/>
    </source>
</evidence>
<dbReference type="PANTHER" id="PTHR30329">
    <property type="entry name" value="STATOR ELEMENT OF FLAGELLAR MOTOR COMPLEX"/>
    <property type="match status" value="1"/>
</dbReference>
<evidence type="ECO:0000259" key="7">
    <source>
        <dbReference type="PROSITE" id="PS51123"/>
    </source>
</evidence>
<proteinExistence type="predicted"/>
<dbReference type="Gene3D" id="3.30.1330.60">
    <property type="entry name" value="OmpA-like domain"/>
    <property type="match status" value="1"/>
</dbReference>
<feature type="domain" description="OmpA-like" evidence="7">
    <location>
        <begin position="121"/>
        <end position="238"/>
    </location>
</feature>
<dbReference type="EMBL" id="SLWY01000026">
    <property type="protein sequence ID" value="TCO77316.1"/>
    <property type="molecule type" value="Genomic_DNA"/>
</dbReference>
<dbReference type="CDD" id="cd07185">
    <property type="entry name" value="OmpA_C-like"/>
    <property type="match status" value="1"/>
</dbReference>
<keyword evidence="9" id="KW-1185">Reference proteome</keyword>
<sequence>MMSSKASKGAIVAAVVVSMALAGCAGPGAPGSVGSTVAGGARGCGFQQTVQTNNTATGALIGGLAGAAIGAATGQSHGKRALIGAAGGALVGGAIGAYMDQQEQALRGQLAGSGIQMARSGDVIILTLPEGITFQTGKSNLSTGAQRSLDRVAPTLVRFEKTTVGVCGHTDSTGSRATNVQLSQDRAFAVANYLTSRGVPPQRISTRGFADDMPVAGNDTTAGRAQNRRVEIVLQPISQG</sequence>
<gene>
    <name evidence="8" type="ORF">EV699_1261</name>
</gene>
<dbReference type="RefSeq" id="WP_165904200.1">
    <property type="nucleotide sequence ID" value="NZ_SLWY01000026.1"/>
</dbReference>
<evidence type="ECO:0000313" key="8">
    <source>
        <dbReference type="EMBL" id="TCO77316.1"/>
    </source>
</evidence>
<evidence type="ECO:0000256" key="3">
    <source>
        <dbReference type="ARBA" id="ARBA00023237"/>
    </source>
</evidence>
<keyword evidence="6" id="KW-0732">Signal</keyword>
<evidence type="ECO:0000256" key="1">
    <source>
        <dbReference type="ARBA" id="ARBA00004442"/>
    </source>
</evidence>
<accession>A0A4R2L0U1</accession>
<comment type="subcellular location">
    <subcellularLocation>
        <location evidence="1">Cell outer membrane</location>
    </subcellularLocation>
</comment>
<keyword evidence="3" id="KW-0998">Cell outer membrane</keyword>
<dbReference type="InterPro" id="IPR006665">
    <property type="entry name" value="OmpA-like"/>
</dbReference>
<feature type="transmembrane region" description="Helical" evidence="5">
    <location>
        <begin position="81"/>
        <end position="99"/>
    </location>
</feature>
<dbReference type="InterPro" id="IPR006664">
    <property type="entry name" value="OMP_bac"/>
</dbReference>
<evidence type="ECO:0000256" key="4">
    <source>
        <dbReference type="PROSITE-ProRule" id="PRU00473"/>
    </source>
</evidence>
<feature type="signal peptide" evidence="6">
    <location>
        <begin position="1"/>
        <end position="25"/>
    </location>
</feature>
<dbReference type="InterPro" id="IPR036737">
    <property type="entry name" value="OmpA-like_sf"/>
</dbReference>